<comment type="subcellular location">
    <subcellularLocation>
        <location evidence="1">Nucleus</location>
    </subcellularLocation>
</comment>
<feature type="region of interest" description="Disordered" evidence="6">
    <location>
        <begin position="48"/>
        <end position="67"/>
    </location>
</feature>
<evidence type="ECO:0000259" key="7">
    <source>
        <dbReference type="SMART" id="SM00415"/>
    </source>
</evidence>
<feature type="compositionally biased region" description="Low complexity" evidence="6">
    <location>
        <begin position="349"/>
        <end position="368"/>
    </location>
</feature>
<feature type="region of interest" description="Disordered" evidence="6">
    <location>
        <begin position="1"/>
        <end position="22"/>
    </location>
</feature>
<dbReference type="GO" id="GO:0043565">
    <property type="term" value="F:sequence-specific DNA binding"/>
    <property type="evidence" value="ECO:0007669"/>
    <property type="project" value="InterPro"/>
</dbReference>
<dbReference type="GO" id="GO:0003700">
    <property type="term" value="F:DNA-binding transcription factor activity"/>
    <property type="evidence" value="ECO:0007669"/>
    <property type="project" value="InterPro"/>
</dbReference>
<evidence type="ECO:0000256" key="6">
    <source>
        <dbReference type="SAM" id="MobiDB-lite"/>
    </source>
</evidence>
<keyword evidence="4" id="KW-0539">Nucleus</keyword>
<feature type="region of interest" description="Disordered" evidence="6">
    <location>
        <begin position="237"/>
        <end position="283"/>
    </location>
</feature>
<gene>
    <name evidence="8" type="ORF">Rt10032_c20g6381</name>
</gene>
<dbReference type="AlphaFoldDB" id="A0A511KS72"/>
<evidence type="ECO:0000313" key="9">
    <source>
        <dbReference type="Proteomes" id="UP000321518"/>
    </source>
</evidence>
<reference evidence="8 9" key="1">
    <citation type="submission" date="2019-07" db="EMBL/GenBank/DDBJ databases">
        <title>Rhodotorula toruloides NBRC10032 genome sequencing.</title>
        <authorList>
            <person name="Shida Y."/>
            <person name="Takaku H."/>
            <person name="Ogasawara W."/>
            <person name="Mori K."/>
        </authorList>
    </citation>
    <scope>NUCLEOTIDE SEQUENCE [LARGE SCALE GENOMIC DNA]</scope>
    <source>
        <strain evidence="8 9">NBRC10032</strain>
    </source>
</reference>
<comment type="similarity">
    <text evidence="2 5">Belongs to the HSF family.</text>
</comment>
<dbReference type="OrthoDB" id="60033at2759"/>
<name>A0A511KS72_RHOTO</name>
<dbReference type="PRINTS" id="PR00056">
    <property type="entry name" value="HSFDOMAIN"/>
</dbReference>
<proteinExistence type="inferred from homology"/>
<evidence type="ECO:0000256" key="2">
    <source>
        <dbReference type="ARBA" id="ARBA00006403"/>
    </source>
</evidence>
<feature type="region of interest" description="Disordered" evidence="6">
    <location>
        <begin position="486"/>
        <end position="526"/>
    </location>
</feature>
<dbReference type="Pfam" id="PF00447">
    <property type="entry name" value="HSF_DNA-bind"/>
    <property type="match status" value="1"/>
</dbReference>
<feature type="domain" description="HSF-type DNA-binding" evidence="7">
    <location>
        <begin position="372"/>
        <end position="492"/>
    </location>
</feature>
<dbReference type="PANTHER" id="PTHR10015:SF427">
    <property type="entry name" value="HEAT SHOCK FACTOR PROTEIN"/>
    <property type="match status" value="1"/>
</dbReference>
<dbReference type="Gene3D" id="1.10.10.10">
    <property type="entry name" value="Winged helix-like DNA-binding domain superfamily/Winged helix DNA-binding domain"/>
    <property type="match status" value="1"/>
</dbReference>
<dbReference type="InterPro" id="IPR000232">
    <property type="entry name" value="HSF_DNA-bd"/>
</dbReference>
<dbReference type="InterPro" id="IPR036390">
    <property type="entry name" value="WH_DNA-bd_sf"/>
</dbReference>
<dbReference type="InterPro" id="IPR036388">
    <property type="entry name" value="WH-like_DNA-bd_sf"/>
</dbReference>
<protein>
    <submittedName>
        <fullName evidence="8">Heat shock transcription factor</fullName>
    </submittedName>
</protein>
<evidence type="ECO:0000313" key="8">
    <source>
        <dbReference type="EMBL" id="GEM12364.1"/>
    </source>
</evidence>
<dbReference type="GO" id="GO:0005634">
    <property type="term" value="C:nucleus"/>
    <property type="evidence" value="ECO:0007669"/>
    <property type="project" value="UniProtKB-SubCell"/>
</dbReference>
<dbReference type="SMART" id="SM00415">
    <property type="entry name" value="HSF"/>
    <property type="match status" value="1"/>
</dbReference>
<dbReference type="Proteomes" id="UP000321518">
    <property type="component" value="Unassembled WGS sequence"/>
</dbReference>
<dbReference type="SUPFAM" id="SSF46785">
    <property type="entry name" value="Winged helix' DNA-binding domain"/>
    <property type="match status" value="1"/>
</dbReference>
<keyword evidence="3" id="KW-0238">DNA-binding</keyword>
<sequence>MQPRDRQQEDKGVAQGPQQQQEVRIQCPYTASSCPLFNPTFSVAEVLAPGSSAPSPPTKTVSTPLALLSPPPHPSFVDSMRSACAAGSTEGEVTPAFAYTDYSIAPSPETLTRSLRSSTGSASTRGSGSPPSLPGSAAMLSHPPNPLRSPSLPNSCTPLPFNTPSGFRLPSPETLFSPPSALEPAAFASGSGSRGAAYGNYRSPRTTRTPYTSTSTSGSSYSVAPLQHALPSANAANRFDSTSLPPPPLPSSRSYTPQPSSTTRPYGLGFSSPSLNPSAAPMPVSVPSDACDLVGLEGLASAAAAALGGAQEERPRKRRRTADGDAGAVGAGEEVEEGQGSETASGGEASTLAAAGQAGAGPSATAQPGAEVATPFISKLHHLLHNQSYADVIRWNSTGTCLLYSHTSPRLLQVLGRFFRHTAISSLARQLNIYSFRRLATHELLAELERSPCPIATDVAQTASEFSGFVHVGFWRDQEGRERCQLARLKPKQAGKKKGEAAGGEKKRKTVVPGARKAEREDEGQE</sequence>
<feature type="region of interest" description="Disordered" evidence="6">
    <location>
        <begin position="108"/>
        <end position="222"/>
    </location>
</feature>
<evidence type="ECO:0000256" key="3">
    <source>
        <dbReference type="ARBA" id="ARBA00023125"/>
    </source>
</evidence>
<dbReference type="PANTHER" id="PTHR10015">
    <property type="entry name" value="HEAT SHOCK TRANSCRIPTION FACTOR"/>
    <property type="match status" value="1"/>
</dbReference>
<feature type="compositionally biased region" description="Polar residues" evidence="6">
    <location>
        <begin position="156"/>
        <end position="165"/>
    </location>
</feature>
<feature type="compositionally biased region" description="Low complexity" evidence="6">
    <location>
        <begin position="185"/>
        <end position="222"/>
    </location>
</feature>
<organism evidence="8 9">
    <name type="scientific">Rhodotorula toruloides</name>
    <name type="common">Yeast</name>
    <name type="synonym">Rhodosporidium toruloides</name>
    <dbReference type="NCBI Taxonomy" id="5286"/>
    <lineage>
        <taxon>Eukaryota</taxon>
        <taxon>Fungi</taxon>
        <taxon>Dikarya</taxon>
        <taxon>Basidiomycota</taxon>
        <taxon>Pucciniomycotina</taxon>
        <taxon>Microbotryomycetes</taxon>
        <taxon>Sporidiobolales</taxon>
        <taxon>Sporidiobolaceae</taxon>
        <taxon>Rhodotorula</taxon>
    </lineage>
</organism>
<accession>A0A511KS72</accession>
<feature type="compositionally biased region" description="Basic and acidic residues" evidence="6">
    <location>
        <begin position="1"/>
        <end position="12"/>
    </location>
</feature>
<evidence type="ECO:0000256" key="1">
    <source>
        <dbReference type="ARBA" id="ARBA00004123"/>
    </source>
</evidence>
<feature type="compositionally biased region" description="Low complexity" evidence="6">
    <location>
        <begin position="108"/>
        <end position="155"/>
    </location>
</feature>
<comment type="caution">
    <text evidence="8">The sequence shown here is derived from an EMBL/GenBank/DDBJ whole genome shotgun (WGS) entry which is preliminary data.</text>
</comment>
<dbReference type="EMBL" id="BJWK01000020">
    <property type="protein sequence ID" value="GEM12364.1"/>
    <property type="molecule type" value="Genomic_DNA"/>
</dbReference>
<feature type="region of interest" description="Disordered" evidence="6">
    <location>
        <begin position="306"/>
        <end position="368"/>
    </location>
</feature>
<evidence type="ECO:0000256" key="4">
    <source>
        <dbReference type="ARBA" id="ARBA00023242"/>
    </source>
</evidence>
<evidence type="ECO:0000256" key="5">
    <source>
        <dbReference type="RuleBase" id="RU004020"/>
    </source>
</evidence>
<keyword evidence="8" id="KW-0346">Stress response</keyword>